<name>A0A284S7R0_ARMOS</name>
<evidence type="ECO:0000313" key="2">
    <source>
        <dbReference type="EMBL" id="SJL17051.1"/>
    </source>
</evidence>
<dbReference type="STRING" id="47428.A0A284S7R0"/>
<protein>
    <submittedName>
        <fullName evidence="2">Uncharacterized protein</fullName>
    </submittedName>
</protein>
<dbReference type="Proteomes" id="UP000219338">
    <property type="component" value="Unassembled WGS sequence"/>
</dbReference>
<evidence type="ECO:0000256" key="1">
    <source>
        <dbReference type="SAM" id="MobiDB-lite"/>
    </source>
</evidence>
<feature type="region of interest" description="Disordered" evidence="1">
    <location>
        <begin position="1"/>
        <end position="20"/>
    </location>
</feature>
<keyword evidence="3" id="KW-1185">Reference proteome</keyword>
<dbReference type="Pfam" id="PF20414">
    <property type="entry name" value="DUF6698"/>
    <property type="match status" value="1"/>
</dbReference>
<evidence type="ECO:0000313" key="3">
    <source>
        <dbReference type="Proteomes" id="UP000219338"/>
    </source>
</evidence>
<sequence>MASLLQESQIPNLPGSSQLSHSNVSLLKCRIAELEEEVVALKGTPQIKHQESFRQMGRALPRIMSPFDSVRSVVDEKVRHQQIEEDSSSEDEDSVLHTLEQERLFRGYKAMVESLGPHIERILLGNETTAGEFNDICTSLSNGASTARTVNTHCLLVKVPEWINRSIKLTDMQEELLDTQSCIGRGFDHYITGAFLCPIEYDWSDPDVRAAIRNGDPWYPVTAGSWPRFLFPDPEKDHTDSDEGFVQAPILQTAWKCLLTSPRSADEIDLNMPTARVKRQKTNPPHCVANNIGLKLEADGERIIARDMPGGPMHAEPIDEDGNYETETLTRFHKKLRNVGGSWNLFSRLGLMDMRDRVSTNPMDKIAALGMCTMESRMIPAYNESESLKDARTIPAYNESESLENAWTALVNSTYPFMHASFFLMYPRAGLGCKKWRPTWNQFMTEPLPVEDRPRSTSGYVGHDDKADEDWFKGLCIEKGHARGLDVELAEEGDRCGELVVEDVDGMWHTFAVHATHQIPITEDTYTLLGQHAVLDDDGIRQQFWAVGQRLPSRRFEKVSVVMMDDQEDIERLKGLGITARSRNILV</sequence>
<dbReference type="AlphaFoldDB" id="A0A284S7R0"/>
<gene>
    <name evidence="2" type="ORF">ARMOST_20592</name>
</gene>
<dbReference type="InterPro" id="IPR046521">
    <property type="entry name" value="DUF6698"/>
</dbReference>
<reference evidence="3" key="1">
    <citation type="journal article" date="2017" name="Nat. Ecol. Evol.">
        <title>Genome expansion and lineage-specific genetic innovations in the forest pathogenic fungi Armillaria.</title>
        <authorList>
            <person name="Sipos G."/>
            <person name="Prasanna A.N."/>
            <person name="Walter M.C."/>
            <person name="O'Connor E."/>
            <person name="Balint B."/>
            <person name="Krizsan K."/>
            <person name="Kiss B."/>
            <person name="Hess J."/>
            <person name="Varga T."/>
            <person name="Slot J."/>
            <person name="Riley R."/>
            <person name="Boka B."/>
            <person name="Rigling D."/>
            <person name="Barry K."/>
            <person name="Lee J."/>
            <person name="Mihaltcheva S."/>
            <person name="LaButti K."/>
            <person name="Lipzen A."/>
            <person name="Waldron R."/>
            <person name="Moloney N.M."/>
            <person name="Sperisen C."/>
            <person name="Kredics L."/>
            <person name="Vagvoelgyi C."/>
            <person name="Patrignani A."/>
            <person name="Fitzpatrick D."/>
            <person name="Nagy I."/>
            <person name="Doyle S."/>
            <person name="Anderson J.B."/>
            <person name="Grigoriev I.V."/>
            <person name="Gueldener U."/>
            <person name="Muensterkoetter M."/>
            <person name="Nagy L.G."/>
        </authorList>
    </citation>
    <scope>NUCLEOTIDE SEQUENCE [LARGE SCALE GENOMIC DNA]</scope>
    <source>
        <strain evidence="3">C18/9</strain>
    </source>
</reference>
<proteinExistence type="predicted"/>
<organism evidence="2 3">
    <name type="scientific">Armillaria ostoyae</name>
    <name type="common">Armillaria root rot fungus</name>
    <dbReference type="NCBI Taxonomy" id="47428"/>
    <lineage>
        <taxon>Eukaryota</taxon>
        <taxon>Fungi</taxon>
        <taxon>Dikarya</taxon>
        <taxon>Basidiomycota</taxon>
        <taxon>Agaricomycotina</taxon>
        <taxon>Agaricomycetes</taxon>
        <taxon>Agaricomycetidae</taxon>
        <taxon>Agaricales</taxon>
        <taxon>Marasmiineae</taxon>
        <taxon>Physalacriaceae</taxon>
        <taxon>Armillaria</taxon>
    </lineage>
</organism>
<accession>A0A284S7R0</accession>
<dbReference type="EMBL" id="FUEG01000040">
    <property type="protein sequence ID" value="SJL17051.1"/>
    <property type="molecule type" value="Genomic_DNA"/>
</dbReference>
<dbReference type="OrthoDB" id="2662502at2759"/>